<dbReference type="GO" id="GO:0008270">
    <property type="term" value="F:zinc ion binding"/>
    <property type="evidence" value="ECO:0007669"/>
    <property type="project" value="UniProtKB-KW"/>
</dbReference>
<evidence type="ECO:0000256" key="6">
    <source>
        <dbReference type="SAM" id="MobiDB-lite"/>
    </source>
</evidence>
<dbReference type="PANTHER" id="PTHR24256">
    <property type="entry name" value="TRYPTASE-RELATED"/>
    <property type="match status" value="1"/>
</dbReference>
<dbReference type="InterPro" id="IPR001841">
    <property type="entry name" value="Znf_RING"/>
</dbReference>
<dbReference type="SUPFAM" id="SSF50494">
    <property type="entry name" value="Trypsin-like serine proteases"/>
    <property type="match status" value="2"/>
</dbReference>
<dbReference type="InterPro" id="IPR043504">
    <property type="entry name" value="Peptidase_S1_PA_chymotrypsin"/>
</dbReference>
<feature type="compositionally biased region" description="Pro residues" evidence="6">
    <location>
        <begin position="705"/>
        <end position="717"/>
    </location>
</feature>
<dbReference type="CDD" id="cd00190">
    <property type="entry name" value="Tryp_SPc"/>
    <property type="match status" value="1"/>
</dbReference>
<dbReference type="GO" id="GO:0006508">
    <property type="term" value="P:proteolysis"/>
    <property type="evidence" value="ECO:0007669"/>
    <property type="project" value="InterPro"/>
</dbReference>
<feature type="domain" description="RING-type" evidence="7">
    <location>
        <begin position="537"/>
        <end position="576"/>
    </location>
</feature>
<name>A0A7R9GBM3_9CRUS</name>
<gene>
    <name evidence="9" type="ORF">NMOB1V02_LOCUS2858</name>
</gene>
<proteinExistence type="inferred from homology"/>
<reference evidence="9" key="1">
    <citation type="submission" date="2020-11" db="EMBL/GenBank/DDBJ databases">
        <authorList>
            <person name="Tran Van P."/>
        </authorList>
    </citation>
    <scope>NUCLEOTIDE SEQUENCE</scope>
</reference>
<feature type="domain" description="Peptidase S1" evidence="8">
    <location>
        <begin position="59"/>
        <end position="311"/>
    </location>
</feature>
<feature type="region of interest" description="Disordered" evidence="6">
    <location>
        <begin position="609"/>
        <end position="687"/>
    </location>
</feature>
<keyword evidence="3" id="KW-1015">Disulfide bond</keyword>
<dbReference type="SMART" id="SM00184">
    <property type="entry name" value="RING"/>
    <property type="match status" value="2"/>
</dbReference>
<keyword evidence="1 5" id="KW-0479">Metal-binding</keyword>
<dbReference type="EMBL" id="CAJPEX010000347">
    <property type="protein sequence ID" value="CAG0915203.1"/>
    <property type="molecule type" value="Genomic_DNA"/>
</dbReference>
<evidence type="ECO:0000256" key="2">
    <source>
        <dbReference type="ARBA" id="ARBA00022833"/>
    </source>
</evidence>
<dbReference type="InterPro" id="IPR051487">
    <property type="entry name" value="Ser/Thr_Proteases_Immune/Dev"/>
</dbReference>
<sequence length="879" mass="98227">MKSARKAGPNSRDDGHTNGSLLKAQGPLLSLQTMQRPTPAYSWLLFVNRHLDSVLKIPLLPTRECSKYADTYKIRLGDQHLCAGVRGSSKGPCVGDSGGPLQCFLRTENRWVLRGVVSFGAGCADPEFPDIFTNVSHHLGWIDRLMSKRRQEQITPLIELDVDVMKSARKAGPNSTLLPVCLPREEFRVPGNDSEVCYVSGWGRISTDDKHLSVELRQLKIPLLPTRECSKYADTYKIRLGDQHLCAGVRGSSKGPCVGDSGGPLQCFLRTENRWVLRGVVSFGAGCADPEFPDIFTNVSHHLGWIDRLMSKRRQEQITRNTTVQYLKIKPHLVFQNHFLMTGGISHPQLGHDNLDEDNDEDLARNHDFAAFDVHFPALVLPICRETFCFGFDLWCTVFEMAVASQPNSFKHDLRNDSDVEIILSATDLKEGKEALTEIFNSAFKCVICTDLPTHAELCPHCSRMFCRDCFRGNRKKCPYCLEKLRKSGLIRCRWIGELMINLQAVLSQDWGSASEVIIPLPSVKLLLEKIEDTLKCPVCYDTVSDANICPKCTKLFCGRCVRVWVLTRSQTCPCCVNPLKEDMLIPCHWAANLGVIIDKLLGKPARLPDDDQNFLRPDEGRSNSGMEINSDSDEEPGILFIPDDVDSDMSTQSYSIPSSTDADEPFISFPDVDSTDSMSDSDDADFIIPGRFSPASSLSVLHSPTPPDCSPLPCLPSSPLSADDEGDSDRLVMSETDDAAQDPSSDSEDAPVSSFCKDDVWNHVEACLSLITASIHPTRTSLLHLGSEISGSVPRNFYLENLFNVPQKKFVMLELGSLLYILTCTVRTFFWHLRKVCCTCTEKIVLMGVLMRFYCSKIKYVRYFLSMLLTFGLRKSEL</sequence>
<comment type="similarity">
    <text evidence="4">Belongs to the peptidase S1 family. CLIP subfamily.</text>
</comment>
<evidence type="ECO:0000256" key="5">
    <source>
        <dbReference type="PROSITE-ProRule" id="PRU00175"/>
    </source>
</evidence>
<dbReference type="PROSITE" id="PS00135">
    <property type="entry name" value="TRYPSIN_SER"/>
    <property type="match status" value="2"/>
</dbReference>
<dbReference type="CDD" id="cd16619">
    <property type="entry name" value="mRING-HC-C4C4_TRIM37_C-VIII"/>
    <property type="match status" value="1"/>
</dbReference>
<evidence type="ECO:0000313" key="10">
    <source>
        <dbReference type="Proteomes" id="UP000678499"/>
    </source>
</evidence>
<dbReference type="AlphaFoldDB" id="A0A7R9GBM3"/>
<evidence type="ECO:0000259" key="8">
    <source>
        <dbReference type="PROSITE" id="PS50240"/>
    </source>
</evidence>
<dbReference type="Proteomes" id="UP000678499">
    <property type="component" value="Unassembled WGS sequence"/>
</dbReference>
<dbReference type="EMBL" id="OA882384">
    <property type="protein sequence ID" value="CAD7275051.1"/>
    <property type="molecule type" value="Genomic_DNA"/>
</dbReference>
<organism evidence="9">
    <name type="scientific">Notodromas monacha</name>
    <dbReference type="NCBI Taxonomy" id="399045"/>
    <lineage>
        <taxon>Eukaryota</taxon>
        <taxon>Metazoa</taxon>
        <taxon>Ecdysozoa</taxon>
        <taxon>Arthropoda</taxon>
        <taxon>Crustacea</taxon>
        <taxon>Oligostraca</taxon>
        <taxon>Ostracoda</taxon>
        <taxon>Podocopa</taxon>
        <taxon>Podocopida</taxon>
        <taxon>Cypridocopina</taxon>
        <taxon>Cypridoidea</taxon>
        <taxon>Cyprididae</taxon>
        <taxon>Notodromas</taxon>
    </lineage>
</organism>
<keyword evidence="10" id="KW-1185">Reference proteome</keyword>
<dbReference type="PROSITE" id="PS50089">
    <property type="entry name" value="ZF_RING_2"/>
    <property type="match status" value="2"/>
</dbReference>
<feature type="region of interest" description="Disordered" evidence="6">
    <location>
        <begin position="699"/>
        <end position="730"/>
    </location>
</feature>
<dbReference type="Pfam" id="PF00089">
    <property type="entry name" value="Trypsin"/>
    <property type="match status" value="2"/>
</dbReference>
<keyword evidence="2" id="KW-0862">Zinc</keyword>
<dbReference type="OrthoDB" id="7863416at2759"/>
<dbReference type="InterPro" id="IPR013083">
    <property type="entry name" value="Znf_RING/FYVE/PHD"/>
</dbReference>
<dbReference type="InterPro" id="IPR009003">
    <property type="entry name" value="Peptidase_S1_PA"/>
</dbReference>
<dbReference type="SUPFAM" id="SSF57850">
    <property type="entry name" value="RING/U-box"/>
    <property type="match status" value="2"/>
</dbReference>
<keyword evidence="1 5" id="KW-0863">Zinc-finger</keyword>
<dbReference type="GO" id="GO:0004252">
    <property type="term" value="F:serine-type endopeptidase activity"/>
    <property type="evidence" value="ECO:0007669"/>
    <property type="project" value="InterPro"/>
</dbReference>
<accession>A0A7R9GBM3</accession>
<evidence type="ECO:0008006" key="11">
    <source>
        <dbReference type="Google" id="ProtNLM"/>
    </source>
</evidence>
<dbReference type="PROSITE" id="PS50240">
    <property type="entry name" value="TRYPSIN_DOM"/>
    <property type="match status" value="1"/>
</dbReference>
<evidence type="ECO:0000256" key="3">
    <source>
        <dbReference type="ARBA" id="ARBA00023157"/>
    </source>
</evidence>
<evidence type="ECO:0000256" key="1">
    <source>
        <dbReference type="ARBA" id="ARBA00022771"/>
    </source>
</evidence>
<dbReference type="InterPro" id="IPR033116">
    <property type="entry name" value="TRYPSIN_SER"/>
</dbReference>
<dbReference type="Gene3D" id="3.30.40.10">
    <property type="entry name" value="Zinc/RING finger domain, C3HC4 (zinc finger)"/>
    <property type="match status" value="2"/>
</dbReference>
<dbReference type="Gene3D" id="2.40.10.10">
    <property type="entry name" value="Trypsin-like serine proteases"/>
    <property type="match status" value="2"/>
</dbReference>
<dbReference type="FunFam" id="2.40.10.10:FF:000002">
    <property type="entry name" value="Transmembrane protease serine"/>
    <property type="match status" value="1"/>
</dbReference>
<feature type="domain" description="RING-type" evidence="7">
    <location>
        <begin position="446"/>
        <end position="481"/>
    </location>
</feature>
<protein>
    <recommendedName>
        <fullName evidence="11">RING-type domain-containing protein</fullName>
    </recommendedName>
</protein>
<evidence type="ECO:0000256" key="4">
    <source>
        <dbReference type="ARBA" id="ARBA00024195"/>
    </source>
</evidence>
<dbReference type="InterPro" id="IPR001254">
    <property type="entry name" value="Trypsin_dom"/>
</dbReference>
<dbReference type="SMART" id="SM00020">
    <property type="entry name" value="Tryp_SPc"/>
    <property type="match status" value="1"/>
</dbReference>
<evidence type="ECO:0000259" key="7">
    <source>
        <dbReference type="PROSITE" id="PS50089"/>
    </source>
</evidence>
<evidence type="ECO:0000313" key="9">
    <source>
        <dbReference type="EMBL" id="CAD7275051.1"/>
    </source>
</evidence>
<feature type="compositionally biased region" description="Polar residues" evidence="6">
    <location>
        <begin position="649"/>
        <end position="661"/>
    </location>
</feature>